<evidence type="ECO:0000259" key="4">
    <source>
        <dbReference type="PROSITE" id="PS50090"/>
    </source>
</evidence>
<feature type="compositionally biased region" description="Low complexity" evidence="3">
    <location>
        <begin position="398"/>
        <end position="410"/>
    </location>
</feature>
<evidence type="ECO:0000313" key="7">
    <source>
        <dbReference type="Proteomes" id="UP001345219"/>
    </source>
</evidence>
<sequence length="496" mass="53235">MIRFQAKEQKSNNASVSEEDIATLLQRYPADTVLTLLQEVANFAGTKIDWELLVKKSSTGISNAREYQMLWRHLAYRGALFDGLEDEAEPLDDDSDLEFDLEVTPSVNQETSAEVAACVKVLMTSGLPSELTITNNSSFEASLTQNVPNNQSLKGCLDGLQTPSGTAVSNYAQKQQLPTISCAGGVDGSMAQKKKRIPWSKAEDLELIAAVQKFGEGNWANILKGDYKGERTASQLSQRWTIIRKRQKNVDSGTMARSTHPSEAKLAATRHAMSLALLDMPGKNLTSGNSNKQAQNQSQPASMSSKPSLLSEPNMNVKSVVPIKRSLTKPETDLDSMGIKAAAMAAGARIVAPSDAASLMIAAQVKKAVHIIPSGSSPVVKHNIGAIPSVHHIRTGLSSPAPSSQATTTSNDMRSNLVKPASNMVRGSPATATQEAGANLVDSTKPHPEEEAKCDEERDVAHPVNPLKEQFQEDGALVSDNSASQQVEMISSPQTH</sequence>
<keyword evidence="7" id="KW-1185">Reference proteome</keyword>
<evidence type="ECO:0000256" key="1">
    <source>
        <dbReference type="ARBA" id="ARBA00004123"/>
    </source>
</evidence>
<dbReference type="Gene3D" id="1.10.10.60">
    <property type="entry name" value="Homeodomain-like"/>
    <property type="match status" value="1"/>
</dbReference>
<feature type="compositionally biased region" description="Basic and acidic residues" evidence="3">
    <location>
        <begin position="444"/>
        <end position="461"/>
    </location>
</feature>
<feature type="compositionally biased region" description="Polar residues" evidence="3">
    <location>
        <begin position="479"/>
        <end position="496"/>
    </location>
</feature>
<dbReference type="GO" id="GO:0005634">
    <property type="term" value="C:nucleus"/>
    <property type="evidence" value="ECO:0007669"/>
    <property type="project" value="UniProtKB-SubCell"/>
</dbReference>
<keyword evidence="2" id="KW-0539">Nucleus</keyword>
<dbReference type="Proteomes" id="UP001345219">
    <property type="component" value="Chromosome 19"/>
</dbReference>
<dbReference type="InterPro" id="IPR009057">
    <property type="entry name" value="Homeodomain-like_sf"/>
</dbReference>
<protein>
    <submittedName>
        <fullName evidence="6">Uncharacterized protein</fullName>
    </submittedName>
</protein>
<feature type="region of interest" description="Disordered" evidence="3">
    <location>
        <begin position="280"/>
        <end position="317"/>
    </location>
</feature>
<feature type="domain" description="Myb-like" evidence="4">
    <location>
        <begin position="191"/>
        <end position="244"/>
    </location>
</feature>
<dbReference type="PROSITE" id="PS50090">
    <property type="entry name" value="MYB_LIKE"/>
    <property type="match status" value="1"/>
</dbReference>
<reference evidence="6 7" key="1">
    <citation type="journal article" date="2023" name="Hortic Res">
        <title>Pangenome of water caltrop reveals structural variations and asymmetric subgenome divergence after allopolyploidization.</title>
        <authorList>
            <person name="Zhang X."/>
            <person name="Chen Y."/>
            <person name="Wang L."/>
            <person name="Yuan Y."/>
            <person name="Fang M."/>
            <person name="Shi L."/>
            <person name="Lu R."/>
            <person name="Comes H.P."/>
            <person name="Ma Y."/>
            <person name="Chen Y."/>
            <person name="Huang G."/>
            <person name="Zhou Y."/>
            <person name="Zheng Z."/>
            <person name="Qiu Y."/>
        </authorList>
    </citation>
    <scope>NUCLEOTIDE SEQUENCE [LARGE SCALE GENOMIC DNA]</scope>
    <source>
        <tissue evidence="6">Roots</tissue>
    </source>
</reference>
<dbReference type="PANTHER" id="PTHR47206">
    <property type="entry name" value="HOMEODOMAIN-LIKE SUPERFAMILY PROTEIN"/>
    <property type="match status" value="1"/>
</dbReference>
<dbReference type="InterPro" id="IPR017930">
    <property type="entry name" value="Myb_dom"/>
</dbReference>
<feature type="region of interest" description="Disordered" evidence="3">
    <location>
        <begin position="394"/>
        <end position="496"/>
    </location>
</feature>
<comment type="caution">
    <text evidence="6">The sequence shown here is derived from an EMBL/GenBank/DDBJ whole genome shotgun (WGS) entry which is preliminary data.</text>
</comment>
<evidence type="ECO:0000259" key="5">
    <source>
        <dbReference type="PROSITE" id="PS51294"/>
    </source>
</evidence>
<accession>A0AAN7GFY8</accession>
<dbReference type="PANTHER" id="PTHR47206:SF1">
    <property type="entry name" value="HOMEODOMAIN-LIKE SUPERFAMILY PROTEIN"/>
    <property type="match status" value="1"/>
</dbReference>
<feature type="compositionally biased region" description="Polar residues" evidence="3">
    <location>
        <begin position="284"/>
        <end position="317"/>
    </location>
</feature>
<gene>
    <name evidence="6" type="ORF">SAY87_024472</name>
</gene>
<dbReference type="CDD" id="cd11660">
    <property type="entry name" value="SANT_TRF"/>
    <property type="match status" value="1"/>
</dbReference>
<evidence type="ECO:0000256" key="3">
    <source>
        <dbReference type="SAM" id="MobiDB-lite"/>
    </source>
</evidence>
<evidence type="ECO:0000256" key="2">
    <source>
        <dbReference type="ARBA" id="ARBA00023242"/>
    </source>
</evidence>
<evidence type="ECO:0000313" key="6">
    <source>
        <dbReference type="EMBL" id="KAK4740884.1"/>
    </source>
</evidence>
<dbReference type="Pfam" id="PF00249">
    <property type="entry name" value="Myb_DNA-binding"/>
    <property type="match status" value="1"/>
</dbReference>
<comment type="subcellular location">
    <subcellularLocation>
        <location evidence="1">Nucleus</location>
    </subcellularLocation>
</comment>
<feature type="domain" description="HTH myb-type" evidence="5">
    <location>
        <begin position="191"/>
        <end position="248"/>
    </location>
</feature>
<proteinExistence type="predicted"/>
<dbReference type="PROSITE" id="PS51294">
    <property type="entry name" value="HTH_MYB"/>
    <property type="match status" value="1"/>
</dbReference>
<dbReference type="InterPro" id="IPR001005">
    <property type="entry name" value="SANT/Myb"/>
</dbReference>
<dbReference type="SUPFAM" id="SSF46689">
    <property type="entry name" value="Homeodomain-like"/>
    <property type="match status" value="1"/>
</dbReference>
<name>A0AAN7GFY8_9MYRT</name>
<dbReference type="AlphaFoldDB" id="A0AAN7GFY8"/>
<organism evidence="6 7">
    <name type="scientific">Trapa incisa</name>
    <dbReference type="NCBI Taxonomy" id="236973"/>
    <lineage>
        <taxon>Eukaryota</taxon>
        <taxon>Viridiplantae</taxon>
        <taxon>Streptophyta</taxon>
        <taxon>Embryophyta</taxon>
        <taxon>Tracheophyta</taxon>
        <taxon>Spermatophyta</taxon>
        <taxon>Magnoliopsida</taxon>
        <taxon>eudicotyledons</taxon>
        <taxon>Gunneridae</taxon>
        <taxon>Pentapetalae</taxon>
        <taxon>rosids</taxon>
        <taxon>malvids</taxon>
        <taxon>Myrtales</taxon>
        <taxon>Lythraceae</taxon>
        <taxon>Trapa</taxon>
    </lineage>
</organism>
<dbReference type="SMART" id="SM00717">
    <property type="entry name" value="SANT"/>
    <property type="match status" value="1"/>
</dbReference>
<dbReference type="EMBL" id="JAXIOK010000024">
    <property type="protein sequence ID" value="KAK4740884.1"/>
    <property type="molecule type" value="Genomic_DNA"/>
</dbReference>